<dbReference type="SMART" id="SM00209">
    <property type="entry name" value="TSP1"/>
    <property type="match status" value="1"/>
</dbReference>
<gene>
    <name evidence="2" type="ORF">BV898_05615</name>
</gene>
<dbReference type="AlphaFoldDB" id="A0A1W0WYP8"/>
<keyword evidence="3" id="KW-1185">Reference proteome</keyword>
<feature type="region of interest" description="Disordered" evidence="1">
    <location>
        <begin position="1"/>
        <end position="38"/>
    </location>
</feature>
<proteinExistence type="predicted"/>
<dbReference type="Proteomes" id="UP000192578">
    <property type="component" value="Unassembled WGS sequence"/>
</dbReference>
<comment type="caution">
    <text evidence="2">The sequence shown here is derived from an EMBL/GenBank/DDBJ whole genome shotgun (WGS) entry which is preliminary data.</text>
</comment>
<dbReference type="SUPFAM" id="SSF82895">
    <property type="entry name" value="TSP-1 type 1 repeat"/>
    <property type="match status" value="1"/>
</dbReference>
<dbReference type="InterPro" id="IPR036383">
    <property type="entry name" value="TSP1_rpt_sf"/>
</dbReference>
<feature type="compositionally biased region" description="Basic and acidic residues" evidence="1">
    <location>
        <begin position="1"/>
        <end position="20"/>
    </location>
</feature>
<dbReference type="PROSITE" id="PS50092">
    <property type="entry name" value="TSP1"/>
    <property type="match status" value="1"/>
</dbReference>
<evidence type="ECO:0000313" key="3">
    <source>
        <dbReference type="Proteomes" id="UP000192578"/>
    </source>
</evidence>
<dbReference type="Gene3D" id="2.60.120.260">
    <property type="entry name" value="Galactose-binding domain-like"/>
    <property type="match status" value="1"/>
</dbReference>
<organism evidence="2 3">
    <name type="scientific">Hypsibius exemplaris</name>
    <name type="common">Freshwater tardigrade</name>
    <dbReference type="NCBI Taxonomy" id="2072580"/>
    <lineage>
        <taxon>Eukaryota</taxon>
        <taxon>Metazoa</taxon>
        <taxon>Ecdysozoa</taxon>
        <taxon>Tardigrada</taxon>
        <taxon>Eutardigrada</taxon>
        <taxon>Parachela</taxon>
        <taxon>Hypsibioidea</taxon>
        <taxon>Hypsibiidae</taxon>
        <taxon>Hypsibius</taxon>
    </lineage>
</organism>
<protein>
    <submittedName>
        <fullName evidence="2">Uncharacterized protein</fullName>
    </submittedName>
</protein>
<name>A0A1W0WYP8_HYPEX</name>
<feature type="region of interest" description="Disordered" evidence="1">
    <location>
        <begin position="332"/>
        <end position="376"/>
    </location>
</feature>
<dbReference type="EMBL" id="MTYJ01000031">
    <property type="protein sequence ID" value="OQV20327.1"/>
    <property type="molecule type" value="Genomic_DNA"/>
</dbReference>
<dbReference type="Pfam" id="PF00090">
    <property type="entry name" value="TSP_1"/>
    <property type="match status" value="1"/>
</dbReference>
<dbReference type="InterPro" id="IPR000884">
    <property type="entry name" value="TSP1_rpt"/>
</dbReference>
<dbReference type="OrthoDB" id="5781878at2759"/>
<feature type="region of interest" description="Disordered" evidence="1">
    <location>
        <begin position="59"/>
        <end position="86"/>
    </location>
</feature>
<evidence type="ECO:0000313" key="2">
    <source>
        <dbReference type="EMBL" id="OQV20327.1"/>
    </source>
</evidence>
<dbReference type="Gene3D" id="2.20.100.10">
    <property type="entry name" value="Thrombospondin type-1 (TSP1) repeat"/>
    <property type="match status" value="1"/>
</dbReference>
<reference evidence="3" key="1">
    <citation type="submission" date="2017-01" db="EMBL/GenBank/DDBJ databases">
        <title>Comparative genomics of anhydrobiosis in the tardigrade Hypsibius dujardini.</title>
        <authorList>
            <person name="Yoshida Y."/>
            <person name="Koutsovoulos G."/>
            <person name="Laetsch D."/>
            <person name="Stevens L."/>
            <person name="Kumar S."/>
            <person name="Horikawa D."/>
            <person name="Ishino K."/>
            <person name="Komine S."/>
            <person name="Tomita M."/>
            <person name="Blaxter M."/>
            <person name="Arakawa K."/>
        </authorList>
    </citation>
    <scope>NUCLEOTIDE SEQUENCE [LARGE SCALE GENOMIC DNA]</scope>
    <source>
        <strain evidence="3">Z151</strain>
    </source>
</reference>
<sequence>MIDLEKDSPEIVKTHHEDFANRVAAENEREEPDSEPEFNQAELIQNEQRHLRLINPEVESEMGPSQHASPRVRPFDAKPSSAGNRGLRSEFVPLAVGRTNVRSLPPGNGNDVKLQIQLKLGRHIIPALEYENKMIPPVRYGKWGSWSPCTATCGSAHRIRVRTCLKGRCDHDMLREKRDCGILPSCGSHERHSAEIDGSPPTCAGPVEFFAHSLPDRSYFCPLGWQTTPAAARWTSKEPFRFPFPEDGIDFHSARSVTGWKITGNGRKGSEGVVTRYMVKVHEHGRTQWRSIAGSNNVPRTFLTGRDGDVSRSGEVFHVDILSAAVERRALHESGREGLQRARTEADATDGHAPANAEGSSTNRHAGPPTDPMACGQVPVSEIKFHEIDYGKKALDLKTDPDIQGKGYVNLRLLAQDKSTQNHNNHIALEVDLGRQRRLEQLLFKGSLQEGLPAILRAFYVQFLDREGSQEWRWLSHAGKPTPFIVTQIPVLNQEQVQTVFSVRFSQSLITDKIRIYPELWQKLPLIRMAVVACG</sequence>
<accession>A0A1W0WYP8</accession>
<evidence type="ECO:0000256" key="1">
    <source>
        <dbReference type="SAM" id="MobiDB-lite"/>
    </source>
</evidence>
<feature type="compositionally biased region" description="Basic and acidic residues" evidence="1">
    <location>
        <begin position="332"/>
        <end position="350"/>
    </location>
</feature>